<dbReference type="PANTHER" id="PTHR43708:SF3">
    <property type="entry name" value="OXIDOREDUCTASE"/>
    <property type="match status" value="1"/>
</dbReference>
<name>A0ABU5LPM1_9SPHN</name>
<reference evidence="4" key="1">
    <citation type="submission" date="2023-07" db="EMBL/GenBank/DDBJ databases">
        <title>Whole genome sequence analysis of rice epiphytic Sphingomonas sanguinis OsEp_Plm_15B2.</title>
        <authorList>
            <person name="Sahu K.P."/>
            <person name="Asharani P."/>
            <person name="Reddy B."/>
            <person name="Kumar A."/>
        </authorList>
    </citation>
    <scope>NUCLEOTIDE SEQUENCE [LARGE SCALE GENOMIC DNA]</scope>
    <source>
        <strain evidence="4">OsEp_Plm_15B2</strain>
    </source>
</reference>
<dbReference type="Gene3D" id="3.30.360.10">
    <property type="entry name" value="Dihydrodipicolinate Reductase, domain 2"/>
    <property type="match status" value="1"/>
</dbReference>
<evidence type="ECO:0000313" key="4">
    <source>
        <dbReference type="Proteomes" id="UP001292182"/>
    </source>
</evidence>
<gene>
    <name evidence="3" type="ORF">N4G62_07615</name>
</gene>
<evidence type="ECO:0000259" key="2">
    <source>
        <dbReference type="Pfam" id="PF22725"/>
    </source>
</evidence>
<evidence type="ECO:0000313" key="3">
    <source>
        <dbReference type="EMBL" id="MDZ7281893.1"/>
    </source>
</evidence>
<evidence type="ECO:0000259" key="1">
    <source>
        <dbReference type="Pfam" id="PF01408"/>
    </source>
</evidence>
<dbReference type="Pfam" id="PF22725">
    <property type="entry name" value="GFO_IDH_MocA_C3"/>
    <property type="match status" value="1"/>
</dbReference>
<dbReference type="InterPro" id="IPR000683">
    <property type="entry name" value="Gfo/Idh/MocA-like_OxRdtase_N"/>
</dbReference>
<dbReference type="Proteomes" id="UP001292182">
    <property type="component" value="Unassembled WGS sequence"/>
</dbReference>
<sequence>MMAGRKLRLAMAGGGEGAFIGGVHRMAAALDGDWELVAGNFSSDPERNRRSGEQLGLSPDRVHDSIDALLADECARPEGERIDAVAIVTPNHLHAPMAIAALNAGFPVFSEKPMAMNLTEARAIADAARTSGQLYALAFTYSGYPMVEEARARVARGDFGRIRLVHVEYVQGWLSSPLDREGNKQAEWRTDPARAGLGGALGDIGTHAFQLAEHVAGLRVEALSADVTTHVAGRMLDDDVNVLLRFAEGARGTLRATQVAAGEENGLRLRIHGEKGGLEWSQMEPNTLTLRWLDRPAETVRAGGPGLSPTTLPRLRTPSGHPEGYIEAFGNLYRAVAGALRDGSAAGGAAPGEPDWYPGLEAGLRTMAFVEAVLESATSQEKWTAFPATGLAVHSS</sequence>
<comment type="caution">
    <text evidence="3">The sequence shown here is derived from an EMBL/GenBank/DDBJ whole genome shotgun (WGS) entry which is preliminary data.</text>
</comment>
<dbReference type="InterPro" id="IPR055170">
    <property type="entry name" value="GFO_IDH_MocA-like_dom"/>
</dbReference>
<protein>
    <submittedName>
        <fullName evidence="3">Gfo/Idh/MocA family oxidoreductase</fullName>
    </submittedName>
</protein>
<dbReference type="Gene3D" id="3.40.50.720">
    <property type="entry name" value="NAD(P)-binding Rossmann-like Domain"/>
    <property type="match status" value="1"/>
</dbReference>
<dbReference type="PANTHER" id="PTHR43708">
    <property type="entry name" value="CONSERVED EXPRESSED OXIDOREDUCTASE (EUROFUNG)"/>
    <property type="match status" value="1"/>
</dbReference>
<proteinExistence type="predicted"/>
<accession>A0ABU5LPM1</accession>
<dbReference type="InterPro" id="IPR036291">
    <property type="entry name" value="NAD(P)-bd_dom_sf"/>
</dbReference>
<dbReference type="Pfam" id="PF01408">
    <property type="entry name" value="GFO_IDH_MocA"/>
    <property type="match status" value="1"/>
</dbReference>
<feature type="domain" description="Gfo/Idh/MocA-like oxidoreductase N-terminal" evidence="1">
    <location>
        <begin position="8"/>
        <end position="137"/>
    </location>
</feature>
<keyword evidence="4" id="KW-1185">Reference proteome</keyword>
<feature type="domain" description="GFO/IDH/MocA-like oxidoreductase" evidence="2">
    <location>
        <begin position="148"/>
        <end position="279"/>
    </location>
</feature>
<dbReference type="InterPro" id="IPR051317">
    <property type="entry name" value="Gfo/Idh/MocA_oxidoreduct"/>
</dbReference>
<dbReference type="SUPFAM" id="SSF51735">
    <property type="entry name" value="NAD(P)-binding Rossmann-fold domains"/>
    <property type="match status" value="1"/>
</dbReference>
<organism evidence="3 4">
    <name type="scientific">Sphingomonas sanguinis</name>
    <dbReference type="NCBI Taxonomy" id="33051"/>
    <lineage>
        <taxon>Bacteria</taxon>
        <taxon>Pseudomonadati</taxon>
        <taxon>Pseudomonadota</taxon>
        <taxon>Alphaproteobacteria</taxon>
        <taxon>Sphingomonadales</taxon>
        <taxon>Sphingomonadaceae</taxon>
        <taxon>Sphingomonas</taxon>
    </lineage>
</organism>
<dbReference type="EMBL" id="JAOBTW010000007">
    <property type="protein sequence ID" value="MDZ7281893.1"/>
    <property type="molecule type" value="Genomic_DNA"/>
</dbReference>
<dbReference type="SUPFAM" id="SSF55347">
    <property type="entry name" value="Glyceraldehyde-3-phosphate dehydrogenase-like, C-terminal domain"/>
    <property type="match status" value="1"/>
</dbReference>